<proteinExistence type="predicted"/>
<name>A0A8H7ZDF7_9ASCO</name>
<dbReference type="EMBL" id="JAEOAQ010000005">
    <property type="protein sequence ID" value="KAG5418509.1"/>
    <property type="molecule type" value="Genomic_DNA"/>
</dbReference>
<dbReference type="InterPro" id="IPR019436">
    <property type="entry name" value="Say1-like"/>
</dbReference>
<evidence type="ECO:0000313" key="2">
    <source>
        <dbReference type="Proteomes" id="UP000669133"/>
    </source>
</evidence>
<dbReference type="GeneID" id="93652666"/>
<dbReference type="RefSeq" id="XP_067547625.1">
    <property type="nucleotide sequence ID" value="XM_067693067.1"/>
</dbReference>
<dbReference type="AlphaFoldDB" id="A0A8H7ZDF7"/>
<dbReference type="InterPro" id="IPR010424">
    <property type="entry name" value="EutQ"/>
</dbReference>
<organism evidence="1 2">
    <name type="scientific">Candida metapsilosis</name>
    <dbReference type="NCBI Taxonomy" id="273372"/>
    <lineage>
        <taxon>Eukaryota</taxon>
        <taxon>Fungi</taxon>
        <taxon>Dikarya</taxon>
        <taxon>Ascomycota</taxon>
        <taxon>Saccharomycotina</taxon>
        <taxon>Pichiomycetes</taxon>
        <taxon>Debaryomycetaceae</taxon>
        <taxon>Candida/Lodderomyces clade</taxon>
        <taxon>Candida</taxon>
    </lineage>
</organism>
<dbReference type="InterPro" id="IPR029058">
    <property type="entry name" value="AB_hydrolase_fold"/>
</dbReference>
<protein>
    <submittedName>
        <fullName evidence="1">Uncharacterized protein</fullName>
    </submittedName>
</protein>
<dbReference type="PANTHER" id="PTHR36169:SF1">
    <property type="entry name" value="ACETATE KINASE EUTQ"/>
    <property type="match status" value="1"/>
</dbReference>
<dbReference type="Pfam" id="PF10340">
    <property type="entry name" value="Say1_Mug180"/>
    <property type="match status" value="1"/>
</dbReference>
<evidence type="ECO:0000313" key="1">
    <source>
        <dbReference type="EMBL" id="KAG5418509.1"/>
    </source>
</evidence>
<reference evidence="1 2" key="1">
    <citation type="submission" date="2020-12" db="EMBL/GenBank/DDBJ databases">
        <title>Effect of drift, selection, and recombination on the evolution of hybrid genomes in Candida yeast pathogens.</title>
        <authorList>
            <person name="Mixao V."/>
            <person name="Ksiezopolska E."/>
            <person name="Saus E."/>
            <person name="Boekhout T."/>
            <person name="Gacser A."/>
            <person name="Gabaldon T."/>
        </authorList>
    </citation>
    <scope>NUCLEOTIDE SEQUENCE [LARGE SCALE GENOMIC DNA]</scope>
    <source>
        <strain evidence="1 2">BP57</strain>
    </source>
</reference>
<dbReference type="Gene3D" id="3.40.50.1820">
    <property type="entry name" value="alpha/beta hydrolase"/>
    <property type="match status" value="1"/>
</dbReference>
<comment type="caution">
    <text evidence="1">The sequence shown here is derived from an EMBL/GenBank/DDBJ whole genome shotgun (WGS) entry which is preliminary data.</text>
</comment>
<dbReference type="PANTHER" id="PTHR36169">
    <property type="entry name" value="ETHANOLAMINE UTILIZATION PROTEIN EUTQ"/>
    <property type="match status" value="1"/>
</dbReference>
<dbReference type="SUPFAM" id="SSF53474">
    <property type="entry name" value="alpha/beta-Hydrolases"/>
    <property type="match status" value="1"/>
</dbReference>
<dbReference type="Proteomes" id="UP000669133">
    <property type="component" value="Unassembled WGS sequence"/>
</dbReference>
<dbReference type="OrthoDB" id="2152029at2759"/>
<gene>
    <name evidence="1" type="ORF">I9W82_004037</name>
</gene>
<keyword evidence="2" id="KW-1185">Reference proteome</keyword>
<sequence>MVSLHGLQVLASLIFESIWLIITFPISGGINERYRKSLIQSLKVLYCRKSLAFPILDAKLVSFYSNSFLFSVTGWQFPRVTQGLNNYNVRYDKNSIWIVEARNRSKDDPIIIYLHGGGYYCQTAPTQAQCLLSIYSLVEPSKREKLSVLFLDYSLASYGNELLTQLHELTATYTRLAKEGNTDFRFIGDSAGGHLSTTFTQYLYKEQNPELPYPKSLILVSPWVKLGADKIQHTEGHSYYDNEARDVVQYSFFSEPDRGALLVNDNNVQTLVVSPGNTPDKKNSDWSRIPTYSKPGYSVFVILGEHESFLDDILEFSEYALRSPLKRPSESGGVYDPKKHSWTNGGGANEAYFEVFIEPQGVHDAGLFLENAVISEIEDNPNLKVSQIDDKEYFGIKRVVEFLNKTL</sequence>
<accession>A0A8H7ZDF7</accession>